<feature type="domain" description="THIF-type NAD/FAD binding fold" evidence="1">
    <location>
        <begin position="118"/>
        <end position="210"/>
    </location>
</feature>
<dbReference type="InterPro" id="IPR035985">
    <property type="entry name" value="Ubiquitin-activating_enz"/>
</dbReference>
<accession>A0A4R5L284</accession>
<dbReference type="Pfam" id="PF00899">
    <property type="entry name" value="ThiF"/>
    <property type="match status" value="1"/>
</dbReference>
<proteinExistence type="predicted"/>
<gene>
    <name evidence="2" type="ORF">E1809_00025</name>
</gene>
<name>A0A4R5L284_9MICC</name>
<comment type="caution">
    <text evidence="2">The sequence shown here is derived from an EMBL/GenBank/DDBJ whole genome shotgun (WGS) entry which is preliminary data.</text>
</comment>
<keyword evidence="2" id="KW-0808">Transferase</keyword>
<dbReference type="Gene3D" id="3.40.50.720">
    <property type="entry name" value="NAD(P)-binding Rossmann-like Domain"/>
    <property type="match status" value="2"/>
</dbReference>
<organism evidence="2 3">
    <name type="scientific">Arthrobacter terricola</name>
    <dbReference type="NCBI Taxonomy" id="2547396"/>
    <lineage>
        <taxon>Bacteria</taxon>
        <taxon>Bacillati</taxon>
        <taxon>Actinomycetota</taxon>
        <taxon>Actinomycetes</taxon>
        <taxon>Micrococcales</taxon>
        <taxon>Micrococcaceae</taxon>
        <taxon>Arthrobacter</taxon>
    </lineage>
</organism>
<reference evidence="2 3" key="1">
    <citation type="submission" date="2019-03" db="EMBL/GenBank/DDBJ databases">
        <title>Whole genome sequence of Arthrobacter sp JH1-1.</title>
        <authorList>
            <person name="Trinh H.N."/>
        </authorList>
    </citation>
    <scope>NUCLEOTIDE SEQUENCE [LARGE SCALE GENOMIC DNA]</scope>
    <source>
        <strain evidence="2 3">JH1-1</strain>
    </source>
</reference>
<dbReference type="SUPFAM" id="SSF69572">
    <property type="entry name" value="Activating enzymes of the ubiquitin-like proteins"/>
    <property type="match status" value="1"/>
</dbReference>
<keyword evidence="3" id="KW-1185">Reference proteome</keyword>
<dbReference type="GO" id="GO:0008641">
    <property type="term" value="F:ubiquitin-like modifier activating enzyme activity"/>
    <property type="evidence" value="ECO:0007669"/>
    <property type="project" value="InterPro"/>
</dbReference>
<dbReference type="GO" id="GO:0016779">
    <property type="term" value="F:nucleotidyltransferase activity"/>
    <property type="evidence" value="ECO:0007669"/>
    <property type="project" value="UniProtKB-KW"/>
</dbReference>
<dbReference type="EMBL" id="SMRU01000001">
    <property type="protein sequence ID" value="TDG01525.1"/>
    <property type="molecule type" value="Genomic_DNA"/>
</dbReference>
<dbReference type="Proteomes" id="UP000295511">
    <property type="component" value="Unassembled WGS sequence"/>
</dbReference>
<dbReference type="PANTHER" id="PTHR10953">
    <property type="entry name" value="UBIQUITIN-ACTIVATING ENZYME E1"/>
    <property type="match status" value="1"/>
</dbReference>
<evidence type="ECO:0000259" key="1">
    <source>
        <dbReference type="Pfam" id="PF00899"/>
    </source>
</evidence>
<sequence>MDEMPLRLRDSVLVFNQENRLQFICTMELRVIEFNVLPYVVELIPLLDGTNSIEAIELALDGTPGFTRQSLKDVLTVMRDQRLLDRHPQIEHPGTYRFERQARLFHEFASTFSLDASPSQLQELLEASKVVVVGTGGTGTWLLQSLLAAGVGSFEIFDPDYVELTNLNRQVLYRPEDVGRSKVVAASDRLRAINESVNIKCHPVKIDSPVALNAALRDASVPIKGRTRSGGSLAAVSGLVANLTAWEALRLLLSLPLALSNQVRELDLFTLEWRIRKIAPRPGCQACENVP</sequence>
<dbReference type="PANTHER" id="PTHR10953:SF102">
    <property type="entry name" value="ADENYLYLTRANSFERASE AND SULFURTRANSFERASE MOCS3"/>
    <property type="match status" value="1"/>
</dbReference>
<protein>
    <submittedName>
        <fullName evidence="2">ThiF family adenylyltransferase</fullName>
    </submittedName>
</protein>
<dbReference type="GO" id="GO:0005737">
    <property type="term" value="C:cytoplasm"/>
    <property type="evidence" value="ECO:0007669"/>
    <property type="project" value="TreeGrafter"/>
</dbReference>
<dbReference type="InterPro" id="IPR045886">
    <property type="entry name" value="ThiF/MoeB/HesA"/>
</dbReference>
<dbReference type="InterPro" id="IPR000594">
    <property type="entry name" value="ThiF_NAD_FAD-bd"/>
</dbReference>
<dbReference type="AlphaFoldDB" id="A0A4R5L284"/>
<evidence type="ECO:0000313" key="3">
    <source>
        <dbReference type="Proteomes" id="UP000295511"/>
    </source>
</evidence>
<evidence type="ECO:0000313" key="2">
    <source>
        <dbReference type="EMBL" id="TDG01525.1"/>
    </source>
</evidence>
<dbReference type="GO" id="GO:0004792">
    <property type="term" value="F:thiosulfate-cyanide sulfurtransferase activity"/>
    <property type="evidence" value="ECO:0007669"/>
    <property type="project" value="TreeGrafter"/>
</dbReference>
<keyword evidence="2" id="KW-0548">Nucleotidyltransferase</keyword>